<dbReference type="InterPro" id="IPR007627">
    <property type="entry name" value="RNA_pol_sigma70_r2"/>
</dbReference>
<dbReference type="Pfam" id="PF04542">
    <property type="entry name" value="Sigma70_r2"/>
    <property type="match status" value="1"/>
</dbReference>
<dbReference type="InterPro" id="IPR036388">
    <property type="entry name" value="WH-like_DNA-bd_sf"/>
</dbReference>
<dbReference type="Gene3D" id="1.10.1740.10">
    <property type="match status" value="1"/>
</dbReference>
<evidence type="ECO:0000256" key="2">
    <source>
        <dbReference type="ARBA" id="ARBA00023015"/>
    </source>
</evidence>
<dbReference type="RefSeq" id="WP_073231469.1">
    <property type="nucleotide sequence ID" value="NZ_FQUQ01000002.1"/>
</dbReference>
<dbReference type="AlphaFoldDB" id="A0A1M5BFR6"/>
<accession>A0A1M5BFR6</accession>
<evidence type="ECO:0000256" key="1">
    <source>
        <dbReference type="ARBA" id="ARBA00010641"/>
    </source>
</evidence>
<dbReference type="PANTHER" id="PTHR43133:SF46">
    <property type="entry name" value="RNA POLYMERASE SIGMA-70 FACTOR ECF SUBFAMILY"/>
    <property type="match status" value="1"/>
</dbReference>
<dbReference type="Gene3D" id="1.10.10.10">
    <property type="entry name" value="Winged helix-like DNA-binding domain superfamily/Winged helix DNA-binding domain"/>
    <property type="match status" value="1"/>
</dbReference>
<dbReference type="EMBL" id="FQUQ01000002">
    <property type="protein sequence ID" value="SHF41255.1"/>
    <property type="molecule type" value="Genomic_DNA"/>
</dbReference>
<dbReference type="InterPro" id="IPR013324">
    <property type="entry name" value="RNA_pol_sigma_r3/r4-like"/>
</dbReference>
<dbReference type="SUPFAM" id="SSF88659">
    <property type="entry name" value="Sigma3 and sigma4 domains of RNA polymerase sigma factors"/>
    <property type="match status" value="1"/>
</dbReference>
<dbReference type="NCBIfam" id="TIGR02937">
    <property type="entry name" value="sigma70-ECF"/>
    <property type="match status" value="1"/>
</dbReference>
<feature type="domain" description="RNA polymerase sigma factor 70 region 4 type 2" evidence="6">
    <location>
        <begin position="112"/>
        <end position="151"/>
    </location>
</feature>
<feature type="domain" description="RNA polymerase sigma-70 region 2" evidence="5">
    <location>
        <begin position="13"/>
        <end position="79"/>
    </location>
</feature>
<keyword evidence="4" id="KW-0804">Transcription</keyword>
<evidence type="ECO:0000259" key="5">
    <source>
        <dbReference type="Pfam" id="PF04542"/>
    </source>
</evidence>
<keyword evidence="3" id="KW-0731">Sigma factor</keyword>
<evidence type="ECO:0000259" key="6">
    <source>
        <dbReference type="Pfam" id="PF08281"/>
    </source>
</evidence>
<dbReference type="InterPro" id="IPR013249">
    <property type="entry name" value="RNA_pol_sigma70_r4_t2"/>
</dbReference>
<dbReference type="PANTHER" id="PTHR43133">
    <property type="entry name" value="RNA POLYMERASE ECF-TYPE SIGMA FACTO"/>
    <property type="match status" value="1"/>
</dbReference>
<protein>
    <submittedName>
        <fullName evidence="7">RNA polymerase sigma-70 factor, ECF subfamily</fullName>
    </submittedName>
</protein>
<dbReference type="Proteomes" id="UP000184287">
    <property type="component" value="Unassembled WGS sequence"/>
</dbReference>
<dbReference type="GO" id="GO:0016987">
    <property type="term" value="F:sigma factor activity"/>
    <property type="evidence" value="ECO:0007669"/>
    <property type="project" value="UniProtKB-KW"/>
</dbReference>
<dbReference type="InterPro" id="IPR014284">
    <property type="entry name" value="RNA_pol_sigma-70_dom"/>
</dbReference>
<dbReference type="Pfam" id="PF08281">
    <property type="entry name" value="Sigma70_r4_2"/>
    <property type="match status" value="1"/>
</dbReference>
<dbReference type="InterPro" id="IPR013325">
    <property type="entry name" value="RNA_pol_sigma_r2"/>
</dbReference>
<proteinExistence type="inferred from homology"/>
<evidence type="ECO:0000256" key="3">
    <source>
        <dbReference type="ARBA" id="ARBA00023082"/>
    </source>
</evidence>
<gene>
    <name evidence="7" type="ORF">SAMN04488522_1021172</name>
</gene>
<dbReference type="SUPFAM" id="SSF88946">
    <property type="entry name" value="Sigma2 domain of RNA polymerase sigma factors"/>
    <property type="match status" value="1"/>
</dbReference>
<name>A0A1M5BFR6_9SPHI</name>
<dbReference type="InterPro" id="IPR039425">
    <property type="entry name" value="RNA_pol_sigma-70-like"/>
</dbReference>
<keyword evidence="8" id="KW-1185">Reference proteome</keyword>
<comment type="similarity">
    <text evidence="1">Belongs to the sigma-70 factor family. ECF subfamily.</text>
</comment>
<sequence>MQTCIKEIDYGQLVAEHTSRLLSIAYGKLGDRDDAADIVQELLIHIWVKRDKLIITGSLTAYLNTALKNRILNHFSRADLHQKAVKKMMTTTRKIDSPVLDLLIEKELNTSLSEILSELPENMQKIYAMRNEDFSLREIAEALGLAEQTVKGYSVEMFRRIKLSLRQRHPDLNHPLCITLFALLIDN</sequence>
<dbReference type="OrthoDB" id="679904at2"/>
<evidence type="ECO:0000256" key="4">
    <source>
        <dbReference type="ARBA" id="ARBA00023163"/>
    </source>
</evidence>
<dbReference type="GO" id="GO:0006352">
    <property type="term" value="P:DNA-templated transcription initiation"/>
    <property type="evidence" value="ECO:0007669"/>
    <property type="project" value="InterPro"/>
</dbReference>
<evidence type="ECO:0000313" key="7">
    <source>
        <dbReference type="EMBL" id="SHF41255.1"/>
    </source>
</evidence>
<dbReference type="GO" id="GO:0003677">
    <property type="term" value="F:DNA binding"/>
    <property type="evidence" value="ECO:0007669"/>
    <property type="project" value="InterPro"/>
</dbReference>
<keyword evidence="2" id="KW-0805">Transcription regulation</keyword>
<reference evidence="8" key="1">
    <citation type="submission" date="2016-11" db="EMBL/GenBank/DDBJ databases">
        <authorList>
            <person name="Varghese N."/>
            <person name="Submissions S."/>
        </authorList>
    </citation>
    <scope>NUCLEOTIDE SEQUENCE [LARGE SCALE GENOMIC DNA]</scope>
    <source>
        <strain evidence="8">DSM 16990</strain>
    </source>
</reference>
<evidence type="ECO:0000313" key="8">
    <source>
        <dbReference type="Proteomes" id="UP000184287"/>
    </source>
</evidence>
<organism evidence="7 8">
    <name type="scientific">Pedobacter caeni</name>
    <dbReference type="NCBI Taxonomy" id="288992"/>
    <lineage>
        <taxon>Bacteria</taxon>
        <taxon>Pseudomonadati</taxon>
        <taxon>Bacteroidota</taxon>
        <taxon>Sphingobacteriia</taxon>
        <taxon>Sphingobacteriales</taxon>
        <taxon>Sphingobacteriaceae</taxon>
        <taxon>Pedobacter</taxon>
    </lineage>
</organism>
<dbReference type="STRING" id="288992.SAMN04488522_1021172"/>